<dbReference type="SUPFAM" id="SSF55785">
    <property type="entry name" value="PYP-like sensor domain (PAS domain)"/>
    <property type="match status" value="1"/>
</dbReference>
<dbReference type="RefSeq" id="WP_132546409.1">
    <property type="nucleotide sequence ID" value="NZ_SLWW01000016.1"/>
</dbReference>
<feature type="domain" description="PAS fold-3" evidence="1">
    <location>
        <begin position="38"/>
        <end position="108"/>
    </location>
</feature>
<dbReference type="EMBL" id="SLWW01000016">
    <property type="protein sequence ID" value="TCO69286.1"/>
    <property type="molecule type" value="Genomic_DNA"/>
</dbReference>
<reference evidence="2 3" key="1">
    <citation type="submission" date="2019-03" db="EMBL/GenBank/DDBJ databases">
        <title>Genomic Encyclopedia of Type Strains, Phase IV (KMG-IV): sequencing the most valuable type-strain genomes for metagenomic binning, comparative biology and taxonomic classification.</title>
        <authorList>
            <person name="Goeker M."/>
        </authorList>
    </citation>
    <scope>NUCLEOTIDE SEQUENCE [LARGE SCALE GENOMIC DNA]</scope>
    <source>
        <strain evidence="2 3">DSM 4868</strain>
    </source>
</reference>
<dbReference type="NCBIfam" id="TIGR00229">
    <property type="entry name" value="sensory_box"/>
    <property type="match status" value="1"/>
</dbReference>
<protein>
    <submittedName>
        <fullName evidence="2">Aerotaxis receptor</fullName>
    </submittedName>
</protein>
<dbReference type="AlphaFoldDB" id="A0A4R2KFU7"/>
<comment type="caution">
    <text evidence="2">The sequence shown here is derived from an EMBL/GenBank/DDBJ whole genome shotgun (WGS) entry which is preliminary data.</text>
</comment>
<keyword evidence="2" id="KW-0675">Receptor</keyword>
<dbReference type="OrthoDB" id="266313at2"/>
<accession>A0A4R2KFU7</accession>
<dbReference type="Proteomes" id="UP000295142">
    <property type="component" value="Unassembled WGS sequence"/>
</dbReference>
<dbReference type="InterPro" id="IPR035965">
    <property type="entry name" value="PAS-like_dom_sf"/>
</dbReference>
<dbReference type="InterPro" id="IPR013655">
    <property type="entry name" value="PAS_fold_3"/>
</dbReference>
<evidence type="ECO:0000313" key="3">
    <source>
        <dbReference type="Proteomes" id="UP000295142"/>
    </source>
</evidence>
<keyword evidence="3" id="KW-1185">Reference proteome</keyword>
<evidence type="ECO:0000313" key="2">
    <source>
        <dbReference type="EMBL" id="TCO69286.1"/>
    </source>
</evidence>
<proteinExistence type="predicted"/>
<dbReference type="Pfam" id="PF08447">
    <property type="entry name" value="PAS_3"/>
    <property type="match status" value="1"/>
</dbReference>
<sequence length="413" mass="45478">MNLVARRGDAADENEVPFEIDEIFYSRTDSRGVIVAGNSVFRRVSGYDWPRLIGAPHKIVRHPDMPKAVFWLLWETIRAGQPVGAYVKNRAQDGRHYWVFAVVMPMQDGFLSVRIKPSSPIFERIREEYAALRQRELDEDLSPQASAQILLAQLGELGFGSYSDFMAQALGREIAARSEVSGTRGMGGLRDLETVGQNLTSAAVEQQALGRTYRDLQSIPTNIRIFANRVEPAGGPLTAIAENYRTASQEIFDRLRAFAGQDGNLCERMSRVVSDGMFLLGCAEVQSELVRQFGIEGNSVGPNDKAAEMALLSTKEAACAARARAGLAEAMRVAHTLSQTCQEIRRIVLGLDSIRVMGQVECARLRDNGTGLVAAIDELDHFHSEIKARLDTIAKLSDQIHGGAGRFLERLSA</sequence>
<organism evidence="2 3">
    <name type="scientific">Rhodovulum euryhalinum</name>
    <dbReference type="NCBI Taxonomy" id="35805"/>
    <lineage>
        <taxon>Bacteria</taxon>
        <taxon>Pseudomonadati</taxon>
        <taxon>Pseudomonadota</taxon>
        <taxon>Alphaproteobacteria</taxon>
        <taxon>Rhodobacterales</taxon>
        <taxon>Paracoccaceae</taxon>
        <taxon>Rhodovulum</taxon>
    </lineage>
</organism>
<name>A0A4R2KFU7_9RHOB</name>
<evidence type="ECO:0000259" key="1">
    <source>
        <dbReference type="Pfam" id="PF08447"/>
    </source>
</evidence>
<dbReference type="InterPro" id="IPR000014">
    <property type="entry name" value="PAS"/>
</dbReference>
<dbReference type="Gene3D" id="3.30.450.20">
    <property type="entry name" value="PAS domain"/>
    <property type="match status" value="1"/>
</dbReference>
<gene>
    <name evidence="2" type="ORF">EV655_11614</name>
</gene>
<dbReference type="CDD" id="cd00130">
    <property type="entry name" value="PAS"/>
    <property type="match status" value="1"/>
</dbReference>